<dbReference type="InterPro" id="IPR024508">
    <property type="entry name" value="DUF3226"/>
</dbReference>
<dbReference type="EMBL" id="NOJY02000049">
    <property type="protein sequence ID" value="RDY25761.1"/>
    <property type="molecule type" value="Genomic_DNA"/>
</dbReference>
<dbReference type="AlphaFoldDB" id="A0A371IZ51"/>
<dbReference type="Pfam" id="PF11536">
    <property type="entry name" value="DUF3226"/>
    <property type="match status" value="1"/>
</dbReference>
<reference evidence="1 2" key="1">
    <citation type="journal article" date="2017" name="Genome Announc.">
        <title>Draft Genome Sequence of Romboutsia weinsteinii sp. nov. Strain CCRI-19649(T) Isolated from Surface Water.</title>
        <authorList>
            <person name="Maheux A.F."/>
            <person name="Boudreau D.K."/>
            <person name="Berube E."/>
            <person name="Boissinot M."/>
            <person name="Cantin P."/>
            <person name="Raymond F."/>
            <person name="Corbeil J."/>
            <person name="Omar R.F."/>
            <person name="Bergeron M.G."/>
        </authorList>
    </citation>
    <scope>NUCLEOTIDE SEQUENCE [LARGE SCALE GENOMIC DNA]</scope>
    <source>
        <strain evidence="1 2">CCRI-19649</strain>
    </source>
</reference>
<sequence>MNHYLFIVEGAHDVALLSSILRLLDYKNVKNFNEIVYPLDNLIMDKFPIEKNNLEVYNNMPSFFYKDNKNLCIVTANGETKLIKTLDNCISKFRLDELDYINKVVIFCDGDLKGRDQKIHDLIKWSFPKDHNLEISKKRLEKGFVSLTNMEFIKIPLSFFVMPNNKDSGRLEEILLQAIEHTDGELLDEVDLFLSRIPDEYKKRWGDENSKCDKTRIACTGNVKAPGSSMSVLITSGRWITSETIESCESLNCIYRYIKNTLA</sequence>
<dbReference type="OrthoDB" id="5517842at2"/>
<protein>
    <recommendedName>
        <fullName evidence="3">DUF4276 family protein</fullName>
    </recommendedName>
</protein>
<keyword evidence="2" id="KW-1185">Reference proteome</keyword>
<proteinExistence type="predicted"/>
<gene>
    <name evidence="1" type="ORF">CHL78_016630</name>
</gene>
<dbReference type="Gene3D" id="3.40.50.10620">
    <property type="entry name" value="PH0156-like domains"/>
    <property type="match status" value="1"/>
</dbReference>
<name>A0A371IZ51_9FIRM</name>
<organism evidence="1 2">
    <name type="scientific">Romboutsia weinsteinii</name>
    <dbReference type="NCBI Taxonomy" id="2020949"/>
    <lineage>
        <taxon>Bacteria</taxon>
        <taxon>Bacillati</taxon>
        <taxon>Bacillota</taxon>
        <taxon>Clostridia</taxon>
        <taxon>Peptostreptococcales</taxon>
        <taxon>Peptostreptococcaceae</taxon>
        <taxon>Romboutsia</taxon>
    </lineage>
</organism>
<accession>A0A371IZ51</accession>
<dbReference type="RefSeq" id="WP_094369360.1">
    <property type="nucleotide sequence ID" value="NZ_NOJY02000049.1"/>
</dbReference>
<evidence type="ECO:0000313" key="2">
    <source>
        <dbReference type="Proteomes" id="UP000215694"/>
    </source>
</evidence>
<comment type="caution">
    <text evidence="1">The sequence shown here is derived from an EMBL/GenBank/DDBJ whole genome shotgun (WGS) entry which is preliminary data.</text>
</comment>
<evidence type="ECO:0000313" key="1">
    <source>
        <dbReference type="EMBL" id="RDY25761.1"/>
    </source>
</evidence>
<evidence type="ECO:0008006" key="3">
    <source>
        <dbReference type="Google" id="ProtNLM"/>
    </source>
</evidence>
<dbReference type="Proteomes" id="UP000215694">
    <property type="component" value="Unassembled WGS sequence"/>
</dbReference>